<dbReference type="HOGENOM" id="CLU_538385_0_0_0"/>
<dbReference type="SFLD" id="SFLDS00029">
    <property type="entry name" value="Radical_SAM"/>
    <property type="match status" value="1"/>
</dbReference>
<evidence type="ECO:0000256" key="4">
    <source>
        <dbReference type="ARBA" id="ARBA00023004"/>
    </source>
</evidence>
<dbReference type="Gene3D" id="3.80.30.20">
    <property type="entry name" value="tm_1862 like domain"/>
    <property type="match status" value="1"/>
</dbReference>
<evidence type="ECO:0000256" key="7">
    <source>
        <dbReference type="SAM" id="Phobius"/>
    </source>
</evidence>
<keyword evidence="7" id="KW-1133">Transmembrane helix</keyword>
<keyword evidence="4" id="KW-0408">Iron</keyword>
<dbReference type="InterPro" id="IPR058240">
    <property type="entry name" value="rSAM_sf"/>
</dbReference>
<evidence type="ECO:0000256" key="1">
    <source>
        <dbReference type="ARBA" id="ARBA00001966"/>
    </source>
</evidence>
<dbReference type="KEGG" id="lfc:LFE_2124"/>
<dbReference type="InterPro" id="IPR007197">
    <property type="entry name" value="rSAM"/>
</dbReference>
<dbReference type="GO" id="GO:0005829">
    <property type="term" value="C:cytosol"/>
    <property type="evidence" value="ECO:0007669"/>
    <property type="project" value="TreeGrafter"/>
</dbReference>
<dbReference type="PATRIC" id="fig|1162668.3.peg.2514"/>
<evidence type="ECO:0000256" key="3">
    <source>
        <dbReference type="ARBA" id="ARBA00022723"/>
    </source>
</evidence>
<feature type="region of interest" description="Disordered" evidence="6">
    <location>
        <begin position="520"/>
        <end position="544"/>
    </location>
</feature>
<feature type="compositionally biased region" description="Low complexity" evidence="6">
    <location>
        <begin position="523"/>
        <end position="544"/>
    </location>
</feature>
<gene>
    <name evidence="9" type="ordered locus">LFE_2124</name>
</gene>
<evidence type="ECO:0000256" key="5">
    <source>
        <dbReference type="ARBA" id="ARBA00023014"/>
    </source>
</evidence>
<dbReference type="PANTHER" id="PTHR43409">
    <property type="entry name" value="ANAEROBIC MAGNESIUM-PROTOPORPHYRIN IX MONOMETHYL ESTER CYCLASE-RELATED"/>
    <property type="match status" value="1"/>
</dbReference>
<dbReference type="OrthoDB" id="9801424at2"/>
<keyword evidence="7" id="KW-0472">Membrane</keyword>
<dbReference type="Proteomes" id="UP000007382">
    <property type="component" value="Chromosome"/>
</dbReference>
<dbReference type="SFLD" id="SFLDG01123">
    <property type="entry name" value="methyltransferase_(Class_B)"/>
    <property type="match status" value="1"/>
</dbReference>
<keyword evidence="2" id="KW-0949">S-adenosyl-L-methionine</keyword>
<dbReference type="GO" id="GO:0051539">
    <property type="term" value="F:4 iron, 4 sulfur cluster binding"/>
    <property type="evidence" value="ECO:0007669"/>
    <property type="project" value="UniProtKB-KW"/>
</dbReference>
<keyword evidence="10" id="KW-1185">Reference proteome</keyword>
<dbReference type="SFLD" id="SFLDG01082">
    <property type="entry name" value="B12-binding_domain_containing"/>
    <property type="match status" value="1"/>
</dbReference>
<evidence type="ECO:0000313" key="9">
    <source>
        <dbReference type="EMBL" id="BAM07797.1"/>
    </source>
</evidence>
<proteinExistence type="predicted"/>
<dbReference type="GO" id="GO:0046872">
    <property type="term" value="F:metal ion binding"/>
    <property type="evidence" value="ECO:0007669"/>
    <property type="project" value="UniProtKB-KW"/>
</dbReference>
<organism evidence="9 10">
    <name type="scientific">Leptospirillum ferrooxidans (strain C2-3)</name>
    <dbReference type="NCBI Taxonomy" id="1162668"/>
    <lineage>
        <taxon>Bacteria</taxon>
        <taxon>Pseudomonadati</taxon>
        <taxon>Nitrospirota</taxon>
        <taxon>Nitrospiria</taxon>
        <taxon>Nitrospirales</taxon>
        <taxon>Nitrospiraceae</taxon>
        <taxon>Leptospirillum</taxon>
    </lineage>
</organism>
<accession>I0IR98</accession>
<dbReference type="RefSeq" id="WP_014450280.1">
    <property type="nucleotide sequence ID" value="NC_017094.1"/>
</dbReference>
<keyword evidence="3" id="KW-0479">Metal-binding</keyword>
<keyword evidence="5" id="KW-0411">Iron-sulfur</keyword>
<protein>
    <submittedName>
        <fullName evidence="9">Radical SAM family protein</fullName>
    </submittedName>
</protein>
<dbReference type="InterPro" id="IPR023404">
    <property type="entry name" value="rSAM_horseshoe"/>
</dbReference>
<keyword evidence="7" id="KW-0812">Transmembrane</keyword>
<evidence type="ECO:0000256" key="6">
    <source>
        <dbReference type="SAM" id="MobiDB-lite"/>
    </source>
</evidence>
<reference evidence="9 10" key="1">
    <citation type="journal article" date="2012" name="J. Bacteriol.">
        <title>Complete Genome Sequence of Leptospirillum ferrooxidans Strain C2-3, Isolated from a Fresh Volcanic Ash Deposit on the Island of Miyake, Japan.</title>
        <authorList>
            <person name="Fujimura R."/>
            <person name="Sato Y."/>
            <person name="Nishizawa T."/>
            <person name="Oshima K."/>
            <person name="Kim S.-W."/>
            <person name="Hattori M."/>
            <person name="Kamijo T."/>
            <person name="Ohta H."/>
        </authorList>
    </citation>
    <scope>NUCLEOTIDE SEQUENCE [LARGE SCALE GENOMIC DNA]</scope>
    <source>
        <strain evidence="9 10">C2-3</strain>
    </source>
</reference>
<dbReference type="STRING" id="1162668.LFE_2124"/>
<comment type="cofactor">
    <cofactor evidence="1">
        <name>[4Fe-4S] cluster</name>
        <dbReference type="ChEBI" id="CHEBI:49883"/>
    </cofactor>
</comment>
<sequence length="544" mass="61203">MVPSDTTGTLSGALPVLDLNVQDDHHAPLPPAVLKRVLFIWLPVSPIFPVGIGYLVNWLHRMHPEVEMEVLDMTQIAENSYQEALFAAIDRFKPDLLAYSWRDVQIFAPHEGDNSLRRAFEFYYAPKISTRVRAAIDGIRMVWKYRTEFHRKLRLIRSGAKRAPNATVMVGGGAFSVFAEQIIPLLPEGVIGVVGEGEDALIKVVEGRSCDDDRVIYRKAGKTIRGKKEGSVQIRRAPYDLAYVEKVFPGHAFYHRRMIGIQTKRGCPYGCSFCLYTYIEGKRVFYRDPEDVVSEMRQYYEKWGIRNFWFADAQFIPGVKAIPEARALLEAIRDSGMKITWSGYIRTSLISPDLATLMVESGMGDLEVSITSGSQEILDSLRMGFKLSTLIEGCRNLQDAGYKGNIILNYSLNAPGETEETLREAIESYRTTCQIFGEDRVYPMVFFLAVQPHTAFEKKLIREGYLSSDYDPIDLNPMTIRKLLYNPGKLGALIARACLAAWDEEPMKIGRAVMRELDARLGPSSRPQSPSSPPVHSVGVPSLS</sequence>
<evidence type="ECO:0000259" key="8">
    <source>
        <dbReference type="PROSITE" id="PS51918"/>
    </source>
</evidence>
<feature type="domain" description="Radical SAM core" evidence="8">
    <location>
        <begin position="251"/>
        <end position="486"/>
    </location>
</feature>
<dbReference type="SMART" id="SM00729">
    <property type="entry name" value="Elp3"/>
    <property type="match status" value="1"/>
</dbReference>
<feature type="transmembrane region" description="Helical" evidence="7">
    <location>
        <begin position="38"/>
        <end position="59"/>
    </location>
</feature>
<dbReference type="PANTHER" id="PTHR43409:SF16">
    <property type="entry name" value="SLR0320 PROTEIN"/>
    <property type="match status" value="1"/>
</dbReference>
<dbReference type="CDD" id="cd01335">
    <property type="entry name" value="Radical_SAM"/>
    <property type="match status" value="1"/>
</dbReference>
<name>I0IR98_LEPFC</name>
<dbReference type="InterPro" id="IPR051198">
    <property type="entry name" value="BchE-like"/>
</dbReference>
<dbReference type="SUPFAM" id="SSF102114">
    <property type="entry name" value="Radical SAM enzymes"/>
    <property type="match status" value="1"/>
</dbReference>
<dbReference type="PROSITE" id="PS51918">
    <property type="entry name" value="RADICAL_SAM"/>
    <property type="match status" value="1"/>
</dbReference>
<dbReference type="AlphaFoldDB" id="I0IR98"/>
<dbReference type="InterPro" id="IPR034466">
    <property type="entry name" value="Methyltransferase_Class_B"/>
</dbReference>
<dbReference type="EMBL" id="AP012342">
    <property type="protein sequence ID" value="BAM07797.1"/>
    <property type="molecule type" value="Genomic_DNA"/>
</dbReference>
<dbReference type="InterPro" id="IPR006638">
    <property type="entry name" value="Elp3/MiaA/NifB-like_rSAM"/>
</dbReference>
<evidence type="ECO:0000313" key="10">
    <source>
        <dbReference type="Proteomes" id="UP000007382"/>
    </source>
</evidence>
<dbReference type="GO" id="GO:0003824">
    <property type="term" value="F:catalytic activity"/>
    <property type="evidence" value="ECO:0007669"/>
    <property type="project" value="InterPro"/>
</dbReference>
<dbReference type="Pfam" id="PF04055">
    <property type="entry name" value="Radical_SAM"/>
    <property type="match status" value="1"/>
</dbReference>
<dbReference type="eggNOG" id="COG1032">
    <property type="taxonomic scope" value="Bacteria"/>
</dbReference>
<evidence type="ECO:0000256" key="2">
    <source>
        <dbReference type="ARBA" id="ARBA00022691"/>
    </source>
</evidence>
<reference evidence="10" key="2">
    <citation type="submission" date="2012-03" db="EMBL/GenBank/DDBJ databases">
        <title>The complete genome sequence of the pioneer microbe on fresh volcanic deposit, Leptospirillum ferrooxidans strain C2-3.</title>
        <authorList>
            <person name="Fujimura R."/>
            <person name="Sato Y."/>
            <person name="Nishizawa T."/>
            <person name="Nanba K."/>
            <person name="Oshima K."/>
            <person name="Hattori M."/>
            <person name="Kamijo T."/>
            <person name="Ohta H."/>
        </authorList>
    </citation>
    <scope>NUCLEOTIDE SEQUENCE [LARGE SCALE GENOMIC DNA]</scope>
    <source>
        <strain evidence="10">C2-3</strain>
    </source>
</reference>